<dbReference type="Pfam" id="PF08659">
    <property type="entry name" value="KR"/>
    <property type="match status" value="1"/>
</dbReference>
<dbReference type="PANTHER" id="PTHR43775:SF13">
    <property type="entry name" value="POLYKETIDE SYNTHASE 1"/>
    <property type="match status" value="1"/>
</dbReference>
<name>A0A423X7J9_9PEZI</name>
<evidence type="ECO:0000256" key="5">
    <source>
        <dbReference type="ARBA" id="ARBA00023268"/>
    </source>
</evidence>
<dbReference type="SUPFAM" id="SSF51735">
    <property type="entry name" value="NAD(P)-binding Rossmann-fold domains"/>
    <property type="match status" value="2"/>
</dbReference>
<dbReference type="PROSITE" id="PS52004">
    <property type="entry name" value="KS3_2"/>
    <property type="match status" value="1"/>
</dbReference>
<dbReference type="InterPro" id="IPR036736">
    <property type="entry name" value="ACP-like_sf"/>
</dbReference>
<keyword evidence="2" id="KW-0597">Phosphoprotein</keyword>
<evidence type="ECO:0000256" key="4">
    <source>
        <dbReference type="ARBA" id="ARBA00023002"/>
    </source>
</evidence>
<evidence type="ECO:0000256" key="3">
    <source>
        <dbReference type="ARBA" id="ARBA00022679"/>
    </source>
</evidence>
<dbReference type="Pfam" id="PF23297">
    <property type="entry name" value="ACP_SdgA_C"/>
    <property type="match status" value="1"/>
</dbReference>
<dbReference type="InterPro" id="IPR042104">
    <property type="entry name" value="PKS_dehydratase_sf"/>
</dbReference>
<dbReference type="InterPro" id="IPR049552">
    <property type="entry name" value="PKS_DH_N"/>
</dbReference>
<dbReference type="PROSITE" id="PS00012">
    <property type="entry name" value="PHOSPHOPANTETHEINE"/>
    <property type="match status" value="1"/>
</dbReference>
<dbReference type="GO" id="GO:0016491">
    <property type="term" value="F:oxidoreductase activity"/>
    <property type="evidence" value="ECO:0007669"/>
    <property type="project" value="UniProtKB-KW"/>
</dbReference>
<dbReference type="Pfam" id="PF00109">
    <property type="entry name" value="ketoacyl-synt"/>
    <property type="match status" value="1"/>
</dbReference>
<dbReference type="InterPro" id="IPR013154">
    <property type="entry name" value="ADH-like_N"/>
</dbReference>
<organism evidence="11 12">
    <name type="scientific">Cytospora leucostoma</name>
    <dbReference type="NCBI Taxonomy" id="1230097"/>
    <lineage>
        <taxon>Eukaryota</taxon>
        <taxon>Fungi</taxon>
        <taxon>Dikarya</taxon>
        <taxon>Ascomycota</taxon>
        <taxon>Pezizomycotina</taxon>
        <taxon>Sordariomycetes</taxon>
        <taxon>Sordariomycetidae</taxon>
        <taxon>Diaporthales</taxon>
        <taxon>Cytosporaceae</taxon>
        <taxon>Cytospora</taxon>
    </lineage>
</organism>
<dbReference type="SUPFAM" id="SSF52151">
    <property type="entry name" value="FabD/lysophospholipase-like"/>
    <property type="match status" value="1"/>
</dbReference>
<dbReference type="SUPFAM" id="SSF47336">
    <property type="entry name" value="ACP-like"/>
    <property type="match status" value="1"/>
</dbReference>
<evidence type="ECO:0000256" key="7">
    <source>
        <dbReference type="SAM" id="MobiDB-lite"/>
    </source>
</evidence>
<dbReference type="CDD" id="cd00833">
    <property type="entry name" value="PKS"/>
    <property type="match status" value="1"/>
</dbReference>
<dbReference type="InParanoid" id="A0A423X7J9"/>
<dbReference type="PROSITE" id="PS52019">
    <property type="entry name" value="PKS_MFAS_DH"/>
    <property type="match status" value="1"/>
</dbReference>
<dbReference type="Pfam" id="PF16197">
    <property type="entry name" value="KAsynt_C_assoc"/>
    <property type="match status" value="1"/>
</dbReference>
<gene>
    <name evidence="11" type="ORF">VPNG_05274</name>
</gene>
<feature type="active site" description="Proton acceptor; for dehydratase activity" evidence="6">
    <location>
        <position position="939"/>
    </location>
</feature>
<evidence type="ECO:0000259" key="8">
    <source>
        <dbReference type="PROSITE" id="PS50075"/>
    </source>
</evidence>
<dbReference type="InterPro" id="IPR016035">
    <property type="entry name" value="Acyl_Trfase/lysoPLipase"/>
</dbReference>
<dbReference type="PANTHER" id="PTHR43775">
    <property type="entry name" value="FATTY ACID SYNTHASE"/>
    <property type="match status" value="1"/>
</dbReference>
<dbReference type="EMBL" id="LKEB01000024">
    <property type="protein sequence ID" value="ROW11936.1"/>
    <property type="molecule type" value="Genomic_DNA"/>
</dbReference>
<dbReference type="Pfam" id="PF08240">
    <property type="entry name" value="ADH_N"/>
    <property type="match status" value="1"/>
</dbReference>
<feature type="domain" description="Carrier" evidence="8">
    <location>
        <begin position="2181"/>
        <end position="2258"/>
    </location>
</feature>
<dbReference type="CDD" id="cd05195">
    <property type="entry name" value="enoyl_red"/>
    <property type="match status" value="1"/>
</dbReference>
<feature type="region of interest" description="C-terminal hotdog fold" evidence="6">
    <location>
        <begin position="1068"/>
        <end position="1237"/>
    </location>
</feature>
<keyword evidence="1" id="KW-0596">Phosphopantetheine</keyword>
<dbReference type="InterPro" id="IPR013968">
    <property type="entry name" value="PKS_KR"/>
</dbReference>
<dbReference type="Pfam" id="PF23114">
    <property type="entry name" value="NAD-bd_HRPKS_sdrA"/>
    <property type="match status" value="1"/>
</dbReference>
<dbReference type="PROSITE" id="PS50075">
    <property type="entry name" value="CARRIER"/>
    <property type="match status" value="1"/>
</dbReference>
<dbReference type="InterPro" id="IPR009081">
    <property type="entry name" value="PP-bd_ACP"/>
</dbReference>
<dbReference type="Gene3D" id="3.40.50.720">
    <property type="entry name" value="NAD(P)-binding Rossmann-like Domain"/>
    <property type="match status" value="1"/>
</dbReference>
<dbReference type="InterPro" id="IPR014031">
    <property type="entry name" value="Ketoacyl_synth_C"/>
</dbReference>
<dbReference type="SMART" id="SM00823">
    <property type="entry name" value="PKS_PP"/>
    <property type="match status" value="1"/>
</dbReference>
<comment type="caution">
    <text evidence="11">The sequence shown here is derived from an EMBL/GenBank/DDBJ whole genome shotgun (WGS) entry which is preliminary data.</text>
</comment>
<dbReference type="InterPro" id="IPR014043">
    <property type="entry name" value="Acyl_transferase_dom"/>
</dbReference>
<protein>
    <submittedName>
        <fullName evidence="11">Uncharacterized protein</fullName>
    </submittedName>
</protein>
<dbReference type="SMART" id="SM00822">
    <property type="entry name" value="PKS_KR"/>
    <property type="match status" value="1"/>
</dbReference>
<evidence type="ECO:0000256" key="1">
    <source>
        <dbReference type="ARBA" id="ARBA00022450"/>
    </source>
</evidence>
<feature type="active site" description="Proton donor; for dehydratase activity" evidence="6">
    <location>
        <position position="1136"/>
    </location>
</feature>
<dbReference type="InterPro" id="IPR036291">
    <property type="entry name" value="NAD(P)-bd_dom_sf"/>
</dbReference>
<dbReference type="InterPro" id="IPR020807">
    <property type="entry name" value="PKS_DH"/>
</dbReference>
<keyword evidence="5" id="KW-0511">Multifunctional enzyme</keyword>
<dbReference type="Gene3D" id="1.10.1200.10">
    <property type="entry name" value="ACP-like"/>
    <property type="match status" value="1"/>
</dbReference>
<feature type="region of interest" description="N-terminal hotdog fold" evidence="6">
    <location>
        <begin position="907"/>
        <end position="1042"/>
    </location>
</feature>
<dbReference type="SMART" id="SM01294">
    <property type="entry name" value="PKS_PP_betabranch"/>
    <property type="match status" value="1"/>
</dbReference>
<evidence type="ECO:0000313" key="11">
    <source>
        <dbReference type="EMBL" id="ROW11936.1"/>
    </source>
</evidence>
<dbReference type="FunFam" id="3.40.50.720:FF:000209">
    <property type="entry name" value="Polyketide synthase Pks12"/>
    <property type="match status" value="1"/>
</dbReference>
<dbReference type="InterPro" id="IPR006162">
    <property type="entry name" value="Ppantetheine_attach_site"/>
</dbReference>
<dbReference type="InterPro" id="IPR032821">
    <property type="entry name" value="PKS_assoc"/>
</dbReference>
<dbReference type="InterPro" id="IPR050091">
    <property type="entry name" value="PKS_NRPS_Biosynth_Enz"/>
</dbReference>
<dbReference type="Pfam" id="PF00698">
    <property type="entry name" value="Acyl_transf_1"/>
    <property type="match status" value="1"/>
</dbReference>
<feature type="region of interest" description="Disordered" evidence="7">
    <location>
        <begin position="1255"/>
        <end position="1320"/>
    </location>
</feature>
<dbReference type="SMART" id="SM00826">
    <property type="entry name" value="PKS_DH"/>
    <property type="match status" value="1"/>
</dbReference>
<dbReference type="InterPro" id="IPR011032">
    <property type="entry name" value="GroES-like_sf"/>
</dbReference>
<dbReference type="OrthoDB" id="329835at2759"/>
<dbReference type="GO" id="GO:0030639">
    <property type="term" value="P:polyketide biosynthetic process"/>
    <property type="evidence" value="ECO:0007669"/>
    <property type="project" value="UniProtKB-ARBA"/>
</dbReference>
<dbReference type="SUPFAM" id="SSF55048">
    <property type="entry name" value="Probable ACP-binding domain of malonyl-CoA ACP transacylase"/>
    <property type="match status" value="1"/>
</dbReference>
<dbReference type="InterPro" id="IPR001227">
    <property type="entry name" value="Ac_transferase_dom_sf"/>
</dbReference>
<feature type="compositionally biased region" description="Low complexity" evidence="7">
    <location>
        <begin position="1269"/>
        <end position="1280"/>
    </location>
</feature>
<dbReference type="InterPro" id="IPR020806">
    <property type="entry name" value="PKS_PP-bd"/>
</dbReference>
<keyword evidence="4" id="KW-0560">Oxidoreductase</keyword>
<dbReference type="InterPro" id="IPR049900">
    <property type="entry name" value="PKS_mFAS_DH"/>
</dbReference>
<dbReference type="Gene3D" id="3.40.366.10">
    <property type="entry name" value="Malonyl-Coenzyme A Acyl Carrier Protein, domain 2"/>
    <property type="match status" value="1"/>
</dbReference>
<evidence type="ECO:0000259" key="9">
    <source>
        <dbReference type="PROSITE" id="PS52004"/>
    </source>
</evidence>
<dbReference type="InterPro" id="IPR049551">
    <property type="entry name" value="PKS_DH_C"/>
</dbReference>
<dbReference type="SMART" id="SM00827">
    <property type="entry name" value="PKS_AT"/>
    <property type="match status" value="1"/>
</dbReference>
<dbReference type="GO" id="GO:1901336">
    <property type="term" value="P:lactone biosynthetic process"/>
    <property type="evidence" value="ECO:0007669"/>
    <property type="project" value="UniProtKB-ARBA"/>
</dbReference>
<dbReference type="Pfam" id="PF02801">
    <property type="entry name" value="Ketoacyl-synt_C"/>
    <property type="match status" value="1"/>
</dbReference>
<feature type="domain" description="Ketosynthase family 3 (KS3)" evidence="9">
    <location>
        <begin position="1"/>
        <end position="418"/>
    </location>
</feature>
<dbReference type="Gene3D" id="3.10.129.110">
    <property type="entry name" value="Polyketide synthase dehydratase"/>
    <property type="match status" value="1"/>
</dbReference>
<dbReference type="Gene3D" id="3.40.47.10">
    <property type="match status" value="1"/>
</dbReference>
<dbReference type="STRING" id="1230097.A0A423X7J9"/>
<accession>A0A423X7J9</accession>
<dbReference type="Pfam" id="PF14765">
    <property type="entry name" value="PS-DH"/>
    <property type="match status" value="1"/>
</dbReference>
<evidence type="ECO:0000256" key="6">
    <source>
        <dbReference type="PROSITE-ProRule" id="PRU01363"/>
    </source>
</evidence>
<proteinExistence type="predicted"/>
<keyword evidence="3" id="KW-0808">Transferase</keyword>
<dbReference type="InterPro" id="IPR020843">
    <property type="entry name" value="ER"/>
</dbReference>
<dbReference type="GO" id="GO:0004312">
    <property type="term" value="F:fatty acid synthase activity"/>
    <property type="evidence" value="ECO:0007669"/>
    <property type="project" value="TreeGrafter"/>
</dbReference>
<dbReference type="InterPro" id="IPR020841">
    <property type="entry name" value="PKS_Beta-ketoAc_synthase_dom"/>
</dbReference>
<dbReference type="SMART" id="SM00825">
    <property type="entry name" value="PKS_KS"/>
    <property type="match status" value="1"/>
</dbReference>
<dbReference type="Gene3D" id="3.90.180.10">
    <property type="entry name" value="Medium-chain alcohol dehydrogenases, catalytic domain"/>
    <property type="match status" value="1"/>
</dbReference>
<dbReference type="SMART" id="SM00829">
    <property type="entry name" value="PKS_ER"/>
    <property type="match status" value="1"/>
</dbReference>
<keyword evidence="12" id="KW-1185">Reference proteome</keyword>
<reference evidence="11 12" key="1">
    <citation type="submission" date="2015-09" db="EMBL/GenBank/DDBJ databases">
        <title>Host preference determinants of Valsa canker pathogens revealed by comparative genomics.</title>
        <authorList>
            <person name="Yin Z."/>
            <person name="Huang L."/>
        </authorList>
    </citation>
    <scope>NUCLEOTIDE SEQUENCE [LARGE SCALE GENOMIC DNA]</scope>
    <source>
        <strain evidence="11 12">SXYLt</strain>
    </source>
</reference>
<dbReference type="GO" id="GO:0031177">
    <property type="term" value="F:phosphopantetheine binding"/>
    <property type="evidence" value="ECO:0007669"/>
    <property type="project" value="InterPro"/>
</dbReference>
<dbReference type="Pfam" id="PF21089">
    <property type="entry name" value="PKS_DH_N"/>
    <property type="match status" value="1"/>
</dbReference>
<dbReference type="Proteomes" id="UP000285146">
    <property type="component" value="Unassembled WGS sequence"/>
</dbReference>
<dbReference type="SUPFAM" id="SSF53901">
    <property type="entry name" value="Thiolase-like"/>
    <property type="match status" value="1"/>
</dbReference>
<dbReference type="InterPro" id="IPR014030">
    <property type="entry name" value="Ketoacyl_synth_N"/>
</dbReference>
<dbReference type="Pfam" id="PF13602">
    <property type="entry name" value="ADH_zinc_N_2"/>
    <property type="match status" value="1"/>
</dbReference>
<evidence type="ECO:0000259" key="10">
    <source>
        <dbReference type="PROSITE" id="PS52019"/>
    </source>
</evidence>
<evidence type="ECO:0000313" key="12">
    <source>
        <dbReference type="Proteomes" id="UP000285146"/>
    </source>
</evidence>
<dbReference type="InterPro" id="IPR016039">
    <property type="entry name" value="Thiolase-like"/>
</dbReference>
<dbReference type="InterPro" id="IPR057326">
    <property type="entry name" value="KR_dom"/>
</dbReference>
<feature type="domain" description="PKS/mFAS DH" evidence="10">
    <location>
        <begin position="907"/>
        <end position="1237"/>
    </location>
</feature>
<evidence type="ECO:0000256" key="2">
    <source>
        <dbReference type="ARBA" id="ARBA00022553"/>
    </source>
</evidence>
<dbReference type="GO" id="GO:0006633">
    <property type="term" value="P:fatty acid biosynthetic process"/>
    <property type="evidence" value="ECO:0007669"/>
    <property type="project" value="TreeGrafter"/>
</dbReference>
<dbReference type="InterPro" id="IPR016036">
    <property type="entry name" value="Malonyl_transacylase_ACP-bd"/>
</dbReference>
<sequence length="2260" mass="244607">MACRLSGNVSSTEDFWEMICRGRNGWSEIPENRFSATAYSHPNPERKGAFNAKGGYFLDHDPAMFDAPFFNITRAEAEAMDPQQRLLLECTYEALENAGIPKESLVGKNVGVFVGGAASDYRLGTLRDLNHTPMFDATGNHQSIQSGRIAHYFDLRGPGFTVDTACSSSLYALHQAVLSLRNGECEQAIVAACHLNLQPGDWISMSLSRLFSDHGMTFAFDSRAKSGFARGEGAGVLILKPLPKAIEDNDKIRSVIVNTGVNQDGRTVGITSPNGLAQEKLMREVYARAGISPRDTGFVEAHGTGTKVGDPIEATAIHNVFQEGRTTKNPLLFGSVKSNIGHLENASGIASVIKATMMLEKGFVLPNTNFKEPNPSIPLADWKMKVPNLQQPWPADKRYISINNFGFGGSNAHCVLTRPPPHARPGQPKPTYTGHEKRLFVLSANDEASAKALTKDLSVFLEQHPEIFQKHLLRNLAYTLGHRRSQLSWRVGVVTGSAAKLVEILNSAETKPLRASQQTPKIAFIYTGQGAQWHAMGRELIEAYPVFSKTLHAADLLLKEIGADFSLLEELSRDKTTSRVGEAHISQPACVAIQLALTDLLRSWGIAPSSVTGHSSGEIAAAYAAGALSLESAIAAAYHRGQAVLKMRADHPNLKGAMMAVGAGATEVKPLVENLRSGRAVVACENSPNSVTVSGDEAAIDELAHIVESRQLFNRKLRVDVAYHSPHMEVVANDYYEAIKDSTNSPSAGSGACNFFSSLRGTKLDNVTSLDSSYWVDNLTHPVLFSTSLSKLCESGLPDVIVEIGPHAALEGPVKQTLKNIGANTSKVSYFSALVRNQCATTTSLQLAAQLWMKGHPVKMANINQEDPNVEPPTVLEDLKPYPWTRQRYWSESRLSLQNRIKAFPRHDLLGNVADFSNDLAPTWTNVLRTDDLPWLRDHKMQGLTTFPFAGFVSMAIEAAAQRASLRGHDFKSFKLREVQVKRPLLMEDDGEYEVIVHLSPYAEGTRSYSDEWDEFRISSYQDGKGWTEHSRGLICVRKQQNSNRVDSASRHWDAAARRNKAAVQACKEEVSASTFYADLNQKGATYGPTFRRLSSIRASHDSSVASVDASAVADTTATMPMEHQTPYHIHPALLDQILQLSFPILGAGRASAEMSSLYMPSAIQELEVDRDISLSVLPGDQLRVSGHGSPDLKTPKPTDFDMHALLERPGVDLGGHNAIISLLGLCMTPVKNEVSANDAPRELCFKLQWEPLDPEKGHDEQTAELDASPVEVSSENGSESSHDSIQSPRDSGYHGSPLTRPKSFQGGTPDTPETPMSFADSLVDSGILSGAHKDESDNLKSHIVDALAEGAWAEKSVIIVPEGRDADPIATSLVATHRRYPGIAPAIYSILDAARFDLSQTHIIVCELDSPILSNLTAETFTQLQKILTESAGVLWVTKGAYLNATHPTKNMSAGLLRTIRSERAAAVATLDLDPDSRLRDFEKVGLILQAFCRAFDEKDSTDMEFAEQNGALVIPRIVNDGEMDLTIHREVHHDTCTPYLQDFISSRRLKMTFGTTGALDSLYFYDDSSAQLGLGDDEIEIEVKATGMNFKDVVIAMGQLSSPYIGIECAGIVSRTGANVKSLAVGDRVCAMSHGAYSTYSRCPATSAAVIPATMSFEAAATIPVVYCTAFYGLVELGRLSKGESVLIHAAAGGVGQAAIQIATTIGAEIYATVGSLEKKSFIMDTYGIPEDHIFSSRDTYFGPAIREATGGSGVDVVLNSLAGDLLRESWDSVANFGRFIEIGKRDITSNTRLEMAKFDSNATFSSVDLTLLANEKPKKMGEIFSQVMALFTAESIKTITPTTVFGIADVEKAFRLLQSGKTTGKLVVVPKPGEQVKATHPQPSPNLLRADATYIIVGGTGGLGRSMTRWMVSRGAKHIVLLSRRAQLKGAVAELVHDLKQSAGANIAVEACDVAEKSDVLSLTETCSVKYPPIAGVVHAGMVLRDVLFEKMTFDQYEAVIRSKTAGTWNIHNALLRSSRGLDFFIMLSSAAGIVGNRGQAAYAAANTFLDGFARYRRRLGLPATAIDLTAVQDVGYLADSGSGRQDEVLKNLGGESMGEAEVLALIGAAIKDPSQFPDHCLTGLKLGDDPERLPYYATDAKFEHLRNAVLAQATGGHVSAAQVSINASLSAAKTDEERASIVITGLAGKLAAILMISPEDIDVGTAITKYGLDSLNAIELRNWITKELGVNLQVLQLLTSGSLTNLAAVILKKRGT</sequence>
<dbReference type="InterPro" id="IPR056501">
    <property type="entry name" value="NAD-bd_HRPKS_sdrA"/>
</dbReference>
<dbReference type="SUPFAM" id="SSF50129">
    <property type="entry name" value="GroES-like"/>
    <property type="match status" value="1"/>
</dbReference>